<feature type="chain" id="PRO_5015860444" evidence="1">
    <location>
        <begin position="24"/>
        <end position="167"/>
    </location>
</feature>
<sequence length="167" mass="17898">MVWRPILASAAAFAIRAVPVAFAPPEAKRFVAGAAGDLILRPSPIEPGWIISGAPVARLAEHSRGQDDAAVTAIWDCTSGEFNWHFGWDETVVILEGEVLVTAEDGTERLLRAGDVAYFAGGSSAVWNIETYVKKVAFCRKPFPKPLTAAYRLRNFIKSGGAQGIAA</sequence>
<dbReference type="Proteomes" id="UP000248925">
    <property type="component" value="Unassembled WGS sequence"/>
</dbReference>
<feature type="signal peptide" evidence="1">
    <location>
        <begin position="1"/>
        <end position="23"/>
    </location>
</feature>
<dbReference type="EMBL" id="PCDP01000038">
    <property type="protein sequence ID" value="PZM12225.1"/>
    <property type="molecule type" value="Genomic_DNA"/>
</dbReference>
<proteinExistence type="predicted"/>
<protein>
    <submittedName>
        <fullName evidence="3">Cupin</fullName>
    </submittedName>
</protein>
<name>A0A2W4CPE9_9HYPH</name>
<keyword evidence="1" id="KW-0732">Signal</keyword>
<dbReference type="InterPro" id="IPR014710">
    <property type="entry name" value="RmlC-like_jellyroll"/>
</dbReference>
<accession>A0A2W4CPE9</accession>
<dbReference type="PANTHER" id="PTHR40943">
    <property type="entry name" value="CYTOPLASMIC PROTEIN-RELATED"/>
    <property type="match status" value="1"/>
</dbReference>
<dbReference type="Gene3D" id="2.60.120.10">
    <property type="entry name" value="Jelly Rolls"/>
    <property type="match status" value="1"/>
</dbReference>
<dbReference type="AlphaFoldDB" id="A0A2W4CPE9"/>
<dbReference type="CDD" id="cd02227">
    <property type="entry name" value="cupin_TM1112-like"/>
    <property type="match status" value="1"/>
</dbReference>
<evidence type="ECO:0000259" key="2">
    <source>
        <dbReference type="Pfam" id="PF05899"/>
    </source>
</evidence>
<reference evidence="3 4" key="1">
    <citation type="journal article" date="2018" name="Sci. Rep.">
        <title>Rhizobium tumorigenes sp. nov., a novel plant tumorigenic bacterium isolated from cane gall tumors on thornless blackberry.</title>
        <authorList>
            <person name="Kuzmanovi N."/>
            <person name="Smalla K."/>
            <person name="Gronow S."/>
            <person name="PuBawska J."/>
        </authorList>
    </citation>
    <scope>NUCLEOTIDE SEQUENCE [LARGE SCALE GENOMIC DNA]</scope>
    <source>
        <strain evidence="3 4">CCBAU 85046</strain>
    </source>
</reference>
<gene>
    <name evidence="3" type="ORF">CPY51_19245</name>
</gene>
<keyword evidence="4" id="KW-1185">Reference proteome</keyword>
<dbReference type="InterPro" id="IPR011051">
    <property type="entry name" value="RmlC_Cupin_sf"/>
</dbReference>
<dbReference type="OrthoDB" id="6877662at2"/>
<evidence type="ECO:0000256" key="1">
    <source>
        <dbReference type="SAM" id="SignalP"/>
    </source>
</evidence>
<organism evidence="3 4">
    <name type="scientific">Rhizobium tubonense</name>
    <dbReference type="NCBI Taxonomy" id="484088"/>
    <lineage>
        <taxon>Bacteria</taxon>
        <taxon>Pseudomonadati</taxon>
        <taxon>Pseudomonadota</taxon>
        <taxon>Alphaproteobacteria</taxon>
        <taxon>Hyphomicrobiales</taxon>
        <taxon>Rhizobiaceae</taxon>
        <taxon>Rhizobium/Agrobacterium group</taxon>
        <taxon>Rhizobium</taxon>
    </lineage>
</organism>
<dbReference type="InterPro" id="IPR008579">
    <property type="entry name" value="UGlyAH_Cupin_dom"/>
</dbReference>
<dbReference type="SUPFAM" id="SSF51182">
    <property type="entry name" value="RmlC-like cupins"/>
    <property type="match status" value="1"/>
</dbReference>
<dbReference type="RefSeq" id="WP_111161841.1">
    <property type="nucleotide sequence ID" value="NZ_PCDP01000038.1"/>
</dbReference>
<comment type="caution">
    <text evidence="3">The sequence shown here is derived from an EMBL/GenBank/DDBJ whole genome shotgun (WGS) entry which is preliminary data.</text>
</comment>
<dbReference type="Pfam" id="PF05899">
    <property type="entry name" value="Cupin_3"/>
    <property type="match status" value="1"/>
</dbReference>
<evidence type="ECO:0000313" key="4">
    <source>
        <dbReference type="Proteomes" id="UP000248925"/>
    </source>
</evidence>
<dbReference type="PANTHER" id="PTHR40943:SF1">
    <property type="entry name" value="CYTOPLASMIC PROTEIN"/>
    <property type="match status" value="1"/>
</dbReference>
<feature type="domain" description="(S)-ureidoglycine aminohydrolase cupin" evidence="2">
    <location>
        <begin position="65"/>
        <end position="136"/>
    </location>
</feature>
<evidence type="ECO:0000313" key="3">
    <source>
        <dbReference type="EMBL" id="PZM12225.1"/>
    </source>
</evidence>